<evidence type="ECO:0000256" key="1">
    <source>
        <dbReference type="ARBA" id="ARBA00004572"/>
    </source>
</evidence>
<comment type="subcellular location">
    <subcellularLocation>
        <location evidence="1">Mitochondrion outer membrane</location>
        <topology evidence="1">Single-pass membrane protein</topology>
    </subcellularLocation>
</comment>
<organism evidence="12 13">
    <name type="scientific">Drosophila ananassae</name>
    <name type="common">Fruit fly</name>
    <dbReference type="NCBI Taxonomy" id="7217"/>
    <lineage>
        <taxon>Eukaryota</taxon>
        <taxon>Metazoa</taxon>
        <taxon>Ecdysozoa</taxon>
        <taxon>Arthropoda</taxon>
        <taxon>Hexapoda</taxon>
        <taxon>Insecta</taxon>
        <taxon>Pterygota</taxon>
        <taxon>Neoptera</taxon>
        <taxon>Endopterygota</taxon>
        <taxon>Diptera</taxon>
        <taxon>Brachycera</taxon>
        <taxon>Muscomorpha</taxon>
        <taxon>Ephydroidea</taxon>
        <taxon>Drosophilidae</taxon>
        <taxon>Drosophila</taxon>
        <taxon>Sophophora</taxon>
    </lineage>
</organism>
<keyword evidence="6" id="KW-0653">Protein transport</keyword>
<keyword evidence="8 10" id="KW-0496">Mitochondrion</keyword>
<keyword evidence="7 11" id="KW-1133">Transmembrane helix</keyword>
<dbReference type="InterPro" id="IPR002056">
    <property type="entry name" value="MAS20"/>
</dbReference>
<dbReference type="AlphaFoldDB" id="B3MQQ5"/>
<evidence type="ECO:0000313" key="12">
    <source>
        <dbReference type="EMBL" id="EDV44681.1"/>
    </source>
</evidence>
<evidence type="ECO:0000256" key="8">
    <source>
        <dbReference type="ARBA" id="ARBA00023128"/>
    </source>
</evidence>
<dbReference type="GO" id="GO:0005742">
    <property type="term" value="C:mitochondrial outer membrane translocase complex"/>
    <property type="evidence" value="ECO:0007669"/>
    <property type="project" value="UniProtKB-UniRule"/>
</dbReference>
<dbReference type="InterPro" id="IPR023392">
    <property type="entry name" value="Tom20_dom_sf"/>
</dbReference>
<proteinExistence type="inferred from homology"/>
<dbReference type="InParanoid" id="B3MQQ5"/>
<dbReference type="PANTHER" id="PTHR12430:SF0">
    <property type="entry name" value="TRANSLOCASE OF OUTER MITOCHONDRIAL MEMBRANE 20"/>
    <property type="match status" value="1"/>
</dbReference>
<dbReference type="PANTHER" id="PTHR12430">
    <property type="entry name" value="MITOCHONDRIAL IMPORT RECEPTOR SUBUNIT TOM20"/>
    <property type="match status" value="1"/>
</dbReference>
<feature type="transmembrane region" description="Helical" evidence="11">
    <location>
        <begin position="6"/>
        <end position="28"/>
    </location>
</feature>
<evidence type="ECO:0008006" key="14">
    <source>
        <dbReference type="Google" id="ProtNLM"/>
    </source>
</evidence>
<reference evidence="12 13" key="1">
    <citation type="journal article" date="2007" name="Nature">
        <title>Evolution of genes and genomes on the Drosophila phylogeny.</title>
        <authorList>
            <consortium name="Drosophila 12 Genomes Consortium"/>
            <person name="Clark A.G."/>
            <person name="Eisen M.B."/>
            <person name="Smith D.R."/>
            <person name="Bergman C.M."/>
            <person name="Oliver B."/>
            <person name="Markow T.A."/>
            <person name="Kaufman T.C."/>
            <person name="Kellis M."/>
            <person name="Gelbart W."/>
            <person name="Iyer V.N."/>
            <person name="Pollard D.A."/>
            <person name="Sackton T.B."/>
            <person name="Larracuente A.M."/>
            <person name="Singh N.D."/>
            <person name="Abad J.P."/>
            <person name="Abt D.N."/>
            <person name="Adryan B."/>
            <person name="Aguade M."/>
            <person name="Akashi H."/>
            <person name="Anderson W.W."/>
            <person name="Aquadro C.F."/>
            <person name="Ardell D.H."/>
            <person name="Arguello R."/>
            <person name="Artieri C.G."/>
            <person name="Barbash D.A."/>
            <person name="Barker D."/>
            <person name="Barsanti P."/>
            <person name="Batterham P."/>
            <person name="Batzoglou S."/>
            <person name="Begun D."/>
            <person name="Bhutkar A."/>
            <person name="Blanco E."/>
            <person name="Bosak S.A."/>
            <person name="Bradley R.K."/>
            <person name="Brand A.D."/>
            <person name="Brent M.R."/>
            <person name="Brooks A.N."/>
            <person name="Brown R.H."/>
            <person name="Butlin R.K."/>
            <person name="Caggese C."/>
            <person name="Calvi B.R."/>
            <person name="Bernardo de Carvalho A."/>
            <person name="Caspi A."/>
            <person name="Castrezana S."/>
            <person name="Celniker S.E."/>
            <person name="Chang J.L."/>
            <person name="Chapple C."/>
            <person name="Chatterji S."/>
            <person name="Chinwalla A."/>
            <person name="Civetta A."/>
            <person name="Clifton S.W."/>
            <person name="Comeron J.M."/>
            <person name="Costello J.C."/>
            <person name="Coyne J.A."/>
            <person name="Daub J."/>
            <person name="David R.G."/>
            <person name="Delcher A.L."/>
            <person name="Delehaunty K."/>
            <person name="Do C.B."/>
            <person name="Ebling H."/>
            <person name="Edwards K."/>
            <person name="Eickbush T."/>
            <person name="Evans J.D."/>
            <person name="Filipski A."/>
            <person name="Findeiss S."/>
            <person name="Freyhult E."/>
            <person name="Fulton L."/>
            <person name="Fulton R."/>
            <person name="Garcia A.C."/>
            <person name="Gardiner A."/>
            <person name="Garfield D.A."/>
            <person name="Garvin B.E."/>
            <person name="Gibson G."/>
            <person name="Gilbert D."/>
            <person name="Gnerre S."/>
            <person name="Godfrey J."/>
            <person name="Good R."/>
            <person name="Gotea V."/>
            <person name="Gravely B."/>
            <person name="Greenberg A.J."/>
            <person name="Griffiths-Jones S."/>
            <person name="Gross S."/>
            <person name="Guigo R."/>
            <person name="Gustafson E.A."/>
            <person name="Haerty W."/>
            <person name="Hahn M.W."/>
            <person name="Halligan D.L."/>
            <person name="Halpern A.L."/>
            <person name="Halter G.M."/>
            <person name="Han M.V."/>
            <person name="Heger A."/>
            <person name="Hillier L."/>
            <person name="Hinrichs A.S."/>
            <person name="Holmes I."/>
            <person name="Hoskins R.A."/>
            <person name="Hubisz M.J."/>
            <person name="Hultmark D."/>
            <person name="Huntley M.A."/>
            <person name="Jaffe D.B."/>
            <person name="Jagadeeshan S."/>
            <person name="Jeck W.R."/>
            <person name="Johnson J."/>
            <person name="Jones C.D."/>
            <person name="Jordan W.C."/>
            <person name="Karpen G.H."/>
            <person name="Kataoka E."/>
            <person name="Keightley P.D."/>
            <person name="Kheradpour P."/>
            <person name="Kirkness E.F."/>
            <person name="Koerich L.B."/>
            <person name="Kristiansen K."/>
            <person name="Kudrna D."/>
            <person name="Kulathinal R.J."/>
            <person name="Kumar S."/>
            <person name="Kwok R."/>
            <person name="Lander E."/>
            <person name="Langley C.H."/>
            <person name="Lapoint R."/>
            <person name="Lazzaro B.P."/>
            <person name="Lee S.J."/>
            <person name="Levesque L."/>
            <person name="Li R."/>
            <person name="Lin C.F."/>
            <person name="Lin M.F."/>
            <person name="Lindblad-Toh K."/>
            <person name="Llopart A."/>
            <person name="Long M."/>
            <person name="Low L."/>
            <person name="Lozovsky E."/>
            <person name="Lu J."/>
            <person name="Luo M."/>
            <person name="Machado C.A."/>
            <person name="Makalowski W."/>
            <person name="Marzo M."/>
            <person name="Matsuda M."/>
            <person name="Matzkin L."/>
            <person name="McAllister B."/>
            <person name="McBride C.S."/>
            <person name="McKernan B."/>
            <person name="McKernan K."/>
            <person name="Mendez-Lago M."/>
            <person name="Minx P."/>
            <person name="Mollenhauer M.U."/>
            <person name="Montooth K."/>
            <person name="Mount S.M."/>
            <person name="Mu X."/>
            <person name="Myers E."/>
            <person name="Negre B."/>
            <person name="Newfeld S."/>
            <person name="Nielsen R."/>
            <person name="Noor M.A."/>
            <person name="O'Grady P."/>
            <person name="Pachter L."/>
            <person name="Papaceit M."/>
            <person name="Parisi M.J."/>
            <person name="Parisi M."/>
            <person name="Parts L."/>
            <person name="Pedersen J.S."/>
            <person name="Pesole G."/>
            <person name="Phillippy A.M."/>
            <person name="Ponting C.P."/>
            <person name="Pop M."/>
            <person name="Porcelli D."/>
            <person name="Powell J.R."/>
            <person name="Prohaska S."/>
            <person name="Pruitt K."/>
            <person name="Puig M."/>
            <person name="Quesneville H."/>
            <person name="Ram K.R."/>
            <person name="Rand D."/>
            <person name="Rasmussen M.D."/>
            <person name="Reed L.K."/>
            <person name="Reenan R."/>
            <person name="Reily A."/>
            <person name="Remington K.A."/>
            <person name="Rieger T.T."/>
            <person name="Ritchie M.G."/>
            <person name="Robin C."/>
            <person name="Rogers Y.H."/>
            <person name="Rohde C."/>
            <person name="Rozas J."/>
            <person name="Rubenfield M.J."/>
            <person name="Ruiz A."/>
            <person name="Russo S."/>
            <person name="Salzberg S.L."/>
            <person name="Sanchez-Gracia A."/>
            <person name="Saranga D.J."/>
            <person name="Sato H."/>
            <person name="Schaeffer S.W."/>
            <person name="Schatz M.C."/>
            <person name="Schlenke T."/>
            <person name="Schwartz R."/>
            <person name="Segarra C."/>
            <person name="Singh R.S."/>
            <person name="Sirot L."/>
            <person name="Sirota M."/>
            <person name="Sisneros N.B."/>
            <person name="Smith C.D."/>
            <person name="Smith T.F."/>
            <person name="Spieth J."/>
            <person name="Stage D.E."/>
            <person name="Stark A."/>
            <person name="Stephan W."/>
            <person name="Strausberg R.L."/>
            <person name="Strempel S."/>
            <person name="Sturgill D."/>
            <person name="Sutton G."/>
            <person name="Sutton G.G."/>
            <person name="Tao W."/>
            <person name="Teichmann S."/>
            <person name="Tobari Y.N."/>
            <person name="Tomimura Y."/>
            <person name="Tsolas J.M."/>
            <person name="Valente V.L."/>
            <person name="Venter E."/>
            <person name="Venter J.C."/>
            <person name="Vicario S."/>
            <person name="Vieira F.G."/>
            <person name="Vilella A.J."/>
            <person name="Villasante A."/>
            <person name="Walenz B."/>
            <person name="Wang J."/>
            <person name="Wasserman M."/>
            <person name="Watts T."/>
            <person name="Wilson D."/>
            <person name="Wilson R.K."/>
            <person name="Wing R.A."/>
            <person name="Wolfner M.F."/>
            <person name="Wong A."/>
            <person name="Wong G.K."/>
            <person name="Wu C.I."/>
            <person name="Wu G."/>
            <person name="Yamamoto D."/>
            <person name="Yang H.P."/>
            <person name="Yang S.P."/>
            <person name="Yorke J.A."/>
            <person name="Yoshida K."/>
            <person name="Zdobnov E."/>
            <person name="Zhang P."/>
            <person name="Zhang Y."/>
            <person name="Zimin A.V."/>
            <person name="Baldwin J."/>
            <person name="Abdouelleil A."/>
            <person name="Abdulkadir J."/>
            <person name="Abebe A."/>
            <person name="Abera B."/>
            <person name="Abreu J."/>
            <person name="Acer S.C."/>
            <person name="Aftuck L."/>
            <person name="Alexander A."/>
            <person name="An P."/>
            <person name="Anderson E."/>
            <person name="Anderson S."/>
            <person name="Arachi H."/>
            <person name="Azer M."/>
            <person name="Bachantsang P."/>
            <person name="Barry A."/>
            <person name="Bayul T."/>
            <person name="Berlin A."/>
            <person name="Bessette D."/>
            <person name="Bloom T."/>
            <person name="Blye J."/>
            <person name="Boguslavskiy L."/>
            <person name="Bonnet C."/>
            <person name="Boukhgalter B."/>
            <person name="Bourzgui I."/>
            <person name="Brown A."/>
            <person name="Cahill P."/>
            <person name="Channer S."/>
            <person name="Cheshatsang Y."/>
            <person name="Chuda L."/>
            <person name="Citroen M."/>
            <person name="Collymore A."/>
            <person name="Cooke P."/>
            <person name="Costello M."/>
            <person name="D'Aco K."/>
            <person name="Daza R."/>
            <person name="De Haan G."/>
            <person name="DeGray S."/>
            <person name="DeMaso C."/>
            <person name="Dhargay N."/>
            <person name="Dooley K."/>
            <person name="Dooley E."/>
            <person name="Doricent M."/>
            <person name="Dorje P."/>
            <person name="Dorjee K."/>
            <person name="Dupes A."/>
            <person name="Elong R."/>
            <person name="Falk J."/>
            <person name="Farina A."/>
            <person name="Faro S."/>
            <person name="Ferguson D."/>
            <person name="Fisher S."/>
            <person name="Foley C.D."/>
            <person name="Franke A."/>
            <person name="Friedrich D."/>
            <person name="Gadbois L."/>
            <person name="Gearin G."/>
            <person name="Gearin C.R."/>
            <person name="Giannoukos G."/>
            <person name="Goode T."/>
            <person name="Graham J."/>
            <person name="Grandbois E."/>
            <person name="Grewal S."/>
            <person name="Gyaltsen K."/>
            <person name="Hafez N."/>
            <person name="Hagos B."/>
            <person name="Hall J."/>
            <person name="Henson C."/>
            <person name="Hollinger A."/>
            <person name="Honan T."/>
            <person name="Huard M.D."/>
            <person name="Hughes L."/>
            <person name="Hurhula B."/>
            <person name="Husby M.E."/>
            <person name="Kamat A."/>
            <person name="Kanga B."/>
            <person name="Kashin S."/>
            <person name="Khazanovich D."/>
            <person name="Kisner P."/>
            <person name="Lance K."/>
            <person name="Lara M."/>
            <person name="Lee W."/>
            <person name="Lennon N."/>
            <person name="Letendre F."/>
            <person name="LeVine R."/>
            <person name="Lipovsky A."/>
            <person name="Liu X."/>
            <person name="Liu J."/>
            <person name="Liu S."/>
            <person name="Lokyitsang T."/>
            <person name="Lokyitsang Y."/>
            <person name="Lubonja R."/>
            <person name="Lui A."/>
            <person name="MacDonald P."/>
            <person name="Magnisalis V."/>
            <person name="Maru K."/>
            <person name="Matthews C."/>
            <person name="McCusker W."/>
            <person name="McDonough S."/>
            <person name="Mehta T."/>
            <person name="Meldrim J."/>
            <person name="Meneus L."/>
            <person name="Mihai O."/>
            <person name="Mihalev A."/>
            <person name="Mihova T."/>
            <person name="Mittelman R."/>
            <person name="Mlenga V."/>
            <person name="Montmayeur A."/>
            <person name="Mulrain L."/>
            <person name="Navidi A."/>
            <person name="Naylor J."/>
            <person name="Negash T."/>
            <person name="Nguyen T."/>
            <person name="Nguyen N."/>
            <person name="Nicol R."/>
            <person name="Norbu C."/>
            <person name="Norbu N."/>
            <person name="Novod N."/>
            <person name="O'Neill B."/>
            <person name="Osman S."/>
            <person name="Markiewicz E."/>
            <person name="Oyono O.L."/>
            <person name="Patti C."/>
            <person name="Phunkhang P."/>
            <person name="Pierre F."/>
            <person name="Priest M."/>
            <person name="Raghuraman S."/>
            <person name="Rege F."/>
            <person name="Reyes R."/>
            <person name="Rise C."/>
            <person name="Rogov P."/>
            <person name="Ross K."/>
            <person name="Ryan E."/>
            <person name="Settipalli S."/>
            <person name="Shea T."/>
            <person name="Sherpa N."/>
            <person name="Shi L."/>
            <person name="Shih D."/>
            <person name="Sparrow T."/>
            <person name="Spaulding J."/>
            <person name="Stalker J."/>
            <person name="Stange-Thomann N."/>
            <person name="Stavropoulos S."/>
            <person name="Stone C."/>
            <person name="Strader C."/>
            <person name="Tesfaye S."/>
            <person name="Thomson T."/>
            <person name="Thoulutsang Y."/>
            <person name="Thoulutsang D."/>
            <person name="Topham K."/>
            <person name="Topping I."/>
            <person name="Tsamla T."/>
            <person name="Vassiliev H."/>
            <person name="Vo A."/>
            <person name="Wangchuk T."/>
            <person name="Wangdi T."/>
            <person name="Weiand M."/>
            <person name="Wilkinson J."/>
            <person name="Wilson A."/>
            <person name="Yadav S."/>
            <person name="Young G."/>
            <person name="Yu Q."/>
            <person name="Zembek L."/>
            <person name="Zhong D."/>
            <person name="Zimmer A."/>
            <person name="Zwirko Z."/>
            <person name="Jaffe D.B."/>
            <person name="Alvarez P."/>
            <person name="Brockman W."/>
            <person name="Butler J."/>
            <person name="Chin C."/>
            <person name="Gnerre S."/>
            <person name="Grabherr M."/>
            <person name="Kleber M."/>
            <person name="Mauceli E."/>
            <person name="MacCallum I."/>
        </authorList>
    </citation>
    <scope>NUCLEOTIDE SEQUENCE [LARGE SCALE GENOMIC DNA]</scope>
    <source>
        <strain evidence="13">Tucson 14024-0371.13</strain>
    </source>
</reference>
<dbReference type="Proteomes" id="UP000007801">
    <property type="component" value="Unassembled WGS sequence"/>
</dbReference>
<evidence type="ECO:0000256" key="6">
    <source>
        <dbReference type="ARBA" id="ARBA00022927"/>
    </source>
</evidence>
<name>B3MQQ5_DROAN</name>
<dbReference type="GO" id="GO:0030943">
    <property type="term" value="F:mitochondrion targeting sequence binding"/>
    <property type="evidence" value="ECO:0007669"/>
    <property type="project" value="TreeGrafter"/>
</dbReference>
<keyword evidence="3" id="KW-0813">Transport</keyword>
<dbReference type="KEGG" id="dan:6502911"/>
<evidence type="ECO:0000313" key="13">
    <source>
        <dbReference type="Proteomes" id="UP000007801"/>
    </source>
</evidence>
<dbReference type="InterPro" id="IPR022422">
    <property type="entry name" value="MAS20_rcpt_metazoan"/>
</dbReference>
<dbReference type="OrthoDB" id="2154253at2759"/>
<dbReference type="GO" id="GO:0006605">
    <property type="term" value="P:protein targeting"/>
    <property type="evidence" value="ECO:0007669"/>
    <property type="project" value="InterPro"/>
</dbReference>
<protein>
    <recommendedName>
        <fullName evidence="14">Mitochondrial import receptor subunit TOM20 homolog</fullName>
    </recommendedName>
</protein>
<evidence type="ECO:0000256" key="7">
    <source>
        <dbReference type="ARBA" id="ARBA00022989"/>
    </source>
</evidence>
<evidence type="ECO:0000256" key="10">
    <source>
        <dbReference type="PIRNR" id="PIRNR037707"/>
    </source>
</evidence>
<dbReference type="OMA" id="ANAIMVC"/>
<evidence type="ECO:0000256" key="3">
    <source>
        <dbReference type="ARBA" id="ARBA00022448"/>
    </source>
</evidence>
<keyword evidence="13" id="KW-1185">Reference proteome</keyword>
<dbReference type="eggNOG" id="KOG4056">
    <property type="taxonomic scope" value="Eukaryota"/>
</dbReference>
<sequence>MLPAALFRPMTFLGLGLGALMFLGYCVYFDRKRRSDPNYRRLVHERRHRQRLQTMRRHVADREQVAMALDPNDQAALELYFLSEMKTGEELISQGRLDEGLTHLANAIALCAQPTKLLEILQATFPECIFRPLVAKLLEMRQRN</sequence>
<dbReference type="GO" id="GO:0016031">
    <property type="term" value="P:tRNA import into mitochondrion"/>
    <property type="evidence" value="ECO:0007669"/>
    <property type="project" value="TreeGrafter"/>
</dbReference>
<dbReference type="HOGENOM" id="CLU_090411_2_0_1"/>
<dbReference type="PhylomeDB" id="B3MQQ5"/>
<keyword evidence="9 10" id="KW-0472">Membrane</keyword>
<dbReference type="GeneID" id="6502911"/>
<dbReference type="PRINTS" id="PR01989">
    <property type="entry name" value="EUOM20RECPTR"/>
</dbReference>
<dbReference type="Gene3D" id="1.20.960.10">
    <property type="entry name" value="Mitochondrial outer membrane translocase complex, subunit Tom20 domain"/>
    <property type="match status" value="1"/>
</dbReference>
<evidence type="ECO:0000256" key="4">
    <source>
        <dbReference type="ARBA" id="ARBA00022692"/>
    </source>
</evidence>
<dbReference type="PIRSF" id="PIRSF037707">
    <property type="entry name" value="MAS20_rcpt"/>
    <property type="match status" value="1"/>
</dbReference>
<dbReference type="EMBL" id="CH902621">
    <property type="protein sequence ID" value="EDV44681.1"/>
    <property type="molecule type" value="Genomic_DNA"/>
</dbReference>
<dbReference type="GO" id="GO:0030150">
    <property type="term" value="P:protein import into mitochondrial matrix"/>
    <property type="evidence" value="ECO:0007669"/>
    <property type="project" value="TreeGrafter"/>
</dbReference>
<dbReference type="STRING" id="7217.B3MQQ5"/>
<dbReference type="PRINTS" id="PR00351">
    <property type="entry name" value="OM20RECEPTOR"/>
</dbReference>
<accession>B3MQQ5</accession>
<evidence type="ECO:0000256" key="5">
    <source>
        <dbReference type="ARBA" id="ARBA00022787"/>
    </source>
</evidence>
<evidence type="ECO:0000256" key="11">
    <source>
        <dbReference type="SAM" id="Phobius"/>
    </source>
</evidence>
<evidence type="ECO:0000256" key="2">
    <source>
        <dbReference type="ARBA" id="ARBA00005792"/>
    </source>
</evidence>
<keyword evidence="5 10" id="KW-1000">Mitochondrion outer membrane</keyword>
<comment type="similarity">
    <text evidence="2 10">Belongs to the Tom20 family.</text>
</comment>
<keyword evidence="4 11" id="KW-0812">Transmembrane</keyword>
<gene>
    <name evidence="12" type="primary">Dana\GF20199</name>
    <name evidence="12" type="synonym">dana_GLEANR_2607</name>
    <name evidence="12" type="ORF">GF20199</name>
</gene>
<dbReference type="GO" id="GO:0006886">
    <property type="term" value="P:intracellular protein transport"/>
    <property type="evidence" value="ECO:0007669"/>
    <property type="project" value="InterPro"/>
</dbReference>
<dbReference type="SMR" id="B3MQQ5"/>
<dbReference type="GO" id="GO:0008320">
    <property type="term" value="F:protein transmembrane transporter activity"/>
    <property type="evidence" value="ECO:0007669"/>
    <property type="project" value="TreeGrafter"/>
</dbReference>
<dbReference type="Pfam" id="PF02064">
    <property type="entry name" value="MAS20"/>
    <property type="match status" value="1"/>
</dbReference>
<evidence type="ECO:0000256" key="9">
    <source>
        <dbReference type="ARBA" id="ARBA00023136"/>
    </source>
</evidence>
<dbReference type="SUPFAM" id="SSF47157">
    <property type="entry name" value="Mitochondrial import receptor subunit Tom20"/>
    <property type="match status" value="1"/>
</dbReference>